<feature type="compositionally biased region" description="Acidic residues" evidence="5">
    <location>
        <begin position="917"/>
        <end position="929"/>
    </location>
</feature>
<evidence type="ECO:0000256" key="5">
    <source>
        <dbReference type="SAM" id="MobiDB-lite"/>
    </source>
</evidence>
<feature type="compositionally biased region" description="Acidic residues" evidence="5">
    <location>
        <begin position="988"/>
        <end position="1001"/>
    </location>
</feature>
<feature type="compositionally biased region" description="Polar residues" evidence="5">
    <location>
        <begin position="188"/>
        <end position="197"/>
    </location>
</feature>
<feature type="transmembrane region" description="Helical" evidence="6">
    <location>
        <begin position="2844"/>
        <end position="2863"/>
    </location>
</feature>
<feature type="compositionally biased region" description="Acidic residues" evidence="5">
    <location>
        <begin position="1321"/>
        <end position="1333"/>
    </location>
</feature>
<feature type="region of interest" description="Disordered" evidence="5">
    <location>
        <begin position="1167"/>
        <end position="1653"/>
    </location>
</feature>
<feature type="compositionally biased region" description="Acidic residues" evidence="5">
    <location>
        <begin position="124"/>
        <end position="151"/>
    </location>
</feature>
<feature type="compositionally biased region" description="Polar residues" evidence="5">
    <location>
        <begin position="1447"/>
        <end position="1457"/>
    </location>
</feature>
<feature type="compositionally biased region" description="Acidic residues" evidence="5">
    <location>
        <begin position="1956"/>
        <end position="1966"/>
    </location>
</feature>
<feature type="compositionally biased region" description="Acidic residues" evidence="5">
    <location>
        <begin position="1080"/>
        <end position="1090"/>
    </location>
</feature>
<keyword evidence="6" id="KW-0472">Membrane</keyword>
<dbReference type="Proteomes" id="UP000183080">
    <property type="component" value="Unassembled WGS sequence"/>
</dbReference>
<feature type="compositionally biased region" description="Acidic residues" evidence="5">
    <location>
        <begin position="1275"/>
        <end position="1287"/>
    </location>
</feature>
<feature type="compositionally biased region" description="Acidic residues" evidence="5">
    <location>
        <begin position="1844"/>
        <end position="1856"/>
    </location>
</feature>
<dbReference type="EMBL" id="MIZA01000023">
    <property type="protein sequence ID" value="OIR17093.1"/>
    <property type="molecule type" value="Genomic_DNA"/>
</dbReference>
<feature type="compositionally biased region" description="Acidic residues" evidence="5">
    <location>
        <begin position="1390"/>
        <end position="1400"/>
    </location>
</feature>
<feature type="region of interest" description="Disordered" evidence="5">
    <location>
        <begin position="124"/>
        <end position="202"/>
    </location>
</feature>
<feature type="region of interest" description="Disordered" evidence="5">
    <location>
        <begin position="36"/>
        <end position="62"/>
    </location>
</feature>
<feature type="region of interest" description="Disordered" evidence="5">
    <location>
        <begin position="606"/>
        <end position="625"/>
    </location>
</feature>
<dbReference type="SMART" id="SM00460">
    <property type="entry name" value="TGc"/>
    <property type="match status" value="1"/>
</dbReference>
<feature type="compositionally biased region" description="Polar residues" evidence="5">
    <location>
        <begin position="1218"/>
        <end position="1227"/>
    </location>
</feature>
<organism evidence="8 9">
    <name type="scientific">Marine Group III euryarchaeote CG-Epi1</name>
    <dbReference type="NCBI Taxonomy" id="1888995"/>
    <lineage>
        <taxon>Archaea</taxon>
        <taxon>Methanobacteriati</taxon>
        <taxon>Thermoplasmatota</taxon>
        <taxon>Thermoplasmata</taxon>
        <taxon>Candidatus Thermoprofundales</taxon>
    </lineage>
</organism>
<feature type="compositionally biased region" description="Acidic residues" evidence="5">
    <location>
        <begin position="938"/>
        <end position="952"/>
    </location>
</feature>
<name>A0A1J5TLB8_9ARCH</name>
<dbReference type="SUPFAM" id="SSF103647">
    <property type="entry name" value="TSP type-3 repeat"/>
    <property type="match status" value="2"/>
</dbReference>
<dbReference type="Pfam" id="PF01841">
    <property type="entry name" value="Transglut_core"/>
    <property type="match status" value="1"/>
</dbReference>
<feature type="region of interest" description="Disordered" evidence="5">
    <location>
        <begin position="718"/>
        <end position="822"/>
    </location>
</feature>
<dbReference type="InterPro" id="IPR038765">
    <property type="entry name" value="Papain-like_cys_pep_sf"/>
</dbReference>
<protein>
    <recommendedName>
        <fullName evidence="7">Transglutaminase-like domain-containing protein</fullName>
    </recommendedName>
</protein>
<feature type="compositionally biased region" description="Acidic residues" evidence="5">
    <location>
        <begin position="1229"/>
        <end position="1239"/>
    </location>
</feature>
<dbReference type="Gene3D" id="4.10.1080.10">
    <property type="entry name" value="TSP type-3 repeat"/>
    <property type="match status" value="3"/>
</dbReference>
<accession>A0A1J5TLB8</accession>
<evidence type="ECO:0000256" key="2">
    <source>
        <dbReference type="ARBA" id="ARBA00022525"/>
    </source>
</evidence>
<feature type="compositionally biased region" description="Acidic residues" evidence="5">
    <location>
        <begin position="1479"/>
        <end position="1493"/>
    </location>
</feature>
<feature type="region of interest" description="Disordered" evidence="5">
    <location>
        <begin position="539"/>
        <end position="567"/>
    </location>
</feature>
<feature type="compositionally biased region" description="Acidic residues" evidence="5">
    <location>
        <begin position="163"/>
        <end position="175"/>
    </location>
</feature>
<keyword evidence="2" id="KW-0964">Secreted</keyword>
<dbReference type="SUPFAM" id="SSF54001">
    <property type="entry name" value="Cysteine proteinases"/>
    <property type="match status" value="1"/>
</dbReference>
<feature type="compositionally biased region" description="Acidic residues" evidence="5">
    <location>
        <begin position="1909"/>
        <end position="1920"/>
    </location>
</feature>
<feature type="compositionally biased region" description="Acidic residues" evidence="5">
    <location>
        <begin position="1603"/>
        <end position="1612"/>
    </location>
</feature>
<feature type="compositionally biased region" description="Acidic residues" evidence="5">
    <location>
        <begin position="805"/>
        <end position="822"/>
    </location>
</feature>
<dbReference type="InterPro" id="IPR018247">
    <property type="entry name" value="EF_Hand_1_Ca_BS"/>
</dbReference>
<comment type="subcellular location">
    <subcellularLocation>
        <location evidence="1">Secreted</location>
    </subcellularLocation>
</comment>
<reference evidence="8 9" key="1">
    <citation type="submission" date="2016-08" db="EMBL/GenBank/DDBJ databases">
        <title>New Insights into Marine Group III Euryarchaeota, from dark to light.</title>
        <authorList>
            <person name="Haro-Moreno J.M."/>
            <person name="Rodriguez-Valera F."/>
            <person name="Lopez-Garcia P."/>
            <person name="Moreira D."/>
            <person name="Martin-Cuadrado A.B."/>
        </authorList>
    </citation>
    <scope>NUCLEOTIDE SEQUENCE [LARGE SCALE GENOMIC DNA]</scope>
    <source>
        <strain evidence="8">CG-Epi1</strain>
    </source>
</reference>
<sequence>MRGQKYQALIVVILLLTALPYSPFLSRAASIDKDPLAEKDIDGDGIPDPPMRDSDGDGLSDDYEIALGFDPNDFDMDDDGISDLMEQQMWEDLKNLDEIPDSMEDLYDCEGDLDGDGITNCMDPDADGDGFSDQEEMMDSDGDGIPDMYEDMIDHLDPNNPDSDGDGIPDKEDQDPPLPEWAEEMSNKNDWTPQPDSNGMGGLEGFYPLAMLAAVKFTVTCDTCDDPTSNPQYWRTVAKTIYDNGYNPDTNTYDRSQWCPAPGCEQYDIETGVVNNPGYWSTGSNPYSYDYLVTHPDITSEQHQYTMTWIMPVQGYLSTSLYTNNVFIGNSVTMDSSFNLKVDGYAQTYTFTMTEYNIPESVKRAANAPNNFPSQFTEVPQFPIRDGPNNDVYDLAASITEGRETDYEKAEAIMYYLRSNYYYNINGTLTPDGEDFVDYFLFGNEGTDGKCTNFASAFTILSRISGIPTRYVEGNGPGEVITPQAWQDSGYGESTGYQIQEDTRIITMLNGHAYAEVLFDEIGWLTFEPTSSTTCPTCDANGGTTTGDDDSVVGNGTQPGTDYVMSDTDDDGLSDEYEIGIGTDPNNPDSDFDTLPDGAETNTGIYVSTENTGTDPLSADTDGDGLEDDDEILCRLFSDYGKFCSHPLDSDSDNDGINDGNEYIIGTNPIDHDSDDDGLTDGLELGVTGDIFDEEYNSNSCATKDGNNQLTSCFETWQPDEDDLSTTNPKEADSDSDGIDDGDEDANKNGKLDEGETAADLFDTDEGGRSDFEEIFTDSTDPRNPDDDIGDSDGDGLFDHREEELGTDPDLADTDGDGINDGDEVTIYFTDPLAEDTDSDGLTDFREITGIGFCNWFSPKTGVLCDYNEDGVRDENDATDPLVGDTDGGGTLDGWEVDLDSTNPLNNNTDDIPADERDTDGDGLTDLEENTIYNTDMNDNDTDDDGLLDGDEVNNHGTNPDRKDTDGDGLSDYDEIITHFTDPLLRDSDDDGLEDGEEINDYESNPNVVDSDGDGLTDGEEINDYDSNPILIDSDGDGLTDGSEVNNYGTEPGNNDTDDDGIDDGAEINDYFTNATNSDSDNDGINDGEELFTHGTNPNSNDTDTDGLLDLWELEGIFPNCTWENPTTGVVCDFNGDGVVNENDGTNPSVSDTDGGAVGDGVEIYVDESNPLDSGDDDTTDLDQDGDGLTDGQEFVLGTDKLNPDTDGDGLDDGHEVNNLTSNPSNADTDGDGLDDGDEVNIYFSNLTLEDSDGDGLNDGSEVNIYETSPTNNDTDMDGLDDGEEVNNYETNPTLEDTDGDGLTDGDEINNFLTEPLNTDSDGDGLSDGDEVNVYDSNPNVQDTDGDGLDDGEEINDFSSDPTSLDSDGDGLGDGIEVNNYGTEPGNNDTDGDGLEDGDEIGVGANPNDTDSDDDGLNDGNEVHIFGSDPLDKDTDGDGLEDYNETAVHNTSPTSTDTDGDELNDFVEINTYTTNPTNDDTDDDGLADGEEINEYSTEPKDPDSDNDGLDDGDEIDIGTNPNNWDTDGGGVGDGVEWESDGTNPVDNPSDDNVAANDDDEDGLTNGEEQVYGTDKDDPDSDGDGLPDGYEVNVVESNPLLNDTDSDGLDDIVEWNLTNTQPNNPDSDSDGLSDGAENNTYSTNPNNWDSDGDMLSDYAEIFTHFTDPNDEDTDEDGINDGQEINIYISNPNDNDTDDDGLIDGVEVETYGTNPIKSDTDDDEIEDYDEIFTYSTNPTDSDTDDDGLTDYGEIFTHGTDPLLPDTDEDGLNDGLEITIGINPLAIDSDSDGLNDTWEYTRISQGYNYSPGNNDTDGDGVLDGDEDLDTDGLTNLEEINTYGTNPMDEDSDGDTLWDGDEVKPWEIDKDGINNQYNYPSNPNNLDSDGDGLSDYEEVTPSNDTYDSRTDPEDSDTDGDGLSDYDEIRWYWNITGDNNTARSYYDEQGWNTSDPREENTDGDTWDDGDIDEENPVYGYFEEEDPPWGSPPARAGTPNLPPEEVFKDQEFNWSFGPLVNPESGEAYVGLQIDAYINETQESDSVSYKIGNGITDSDGFMVLICNGSSLSSTIKAGNWFLQLYREEQFITHEGVPTRIPAEWRDSSPLPINITGNVTIDVNVPTTAASDGTTLITGNLFEDENIPIEDGIVSLEFNGVTYNGLTNENGIFTIEINTPVVEDENYDLEFDFSGNENLTGQNRTEQIRIINASVDLRFEESNVDTFELEREYQINGTIYGDEGEQPTGIIELTYGDTYIGEVEISGNEAWSITFLVPDNSSWGNSILAARFSGNEIYPEDIVVEEIIIKGESNLTLDQLSSVRSDQITLKGNLTDHNGQAIEDKLITLFLGEKALGSIETVSDGSYAFSINLSSENSGLHQIKATLYGSPTLTSAEAHNNLTLLASPNMLFDLSTKCGNTEVYSEKICKSARGFEYNLSGILVDELGNPMVNTTIEFFSENDGFAPPFQTSADGRFEYNLFVDEGQTEIFTIDIKIEDNLEQPYLVETDFEISIIPQSEVSLTVSVDNEGNKAYRGGTLEVSGSLEVAVGGTLDNENGISHKVSIWLGSEMIMYLNVSDSGQYNGTYSLLDNNDVGEFNITATFDETDWYLGSTKNNSFIVAGTTTFENVIVEGDWFNNELRRGGAINVYGILVDDLGNRVNGNISISIGNAELVTSFTNESTFSSIGTIPDDYRNNHTVKLTYLGSEYLDGTQYKSKHSILVESKIRFDFEPQNVFPGDNVNVSIWLEEDDGSPIPESEISVSVNLFYDKKIEMDTKLEYNLTSDLSGFAKFNFEFPEDASSASIQATFLGGYIRAYDDTPQETELTVANVAISITKSPEAKEPFDINKYLPLFIGIPAALLVTAYYLYWTQKHKYEVRNLIKQMQKELNKDEDYRQIIIKSYHQLLNILDRYGFIKTKTQTVREFTDVMRTALPIPTQSVKLLTSLFEIARYSGIKPKVVDEFGMEMIDGSYNIWCVEAINNLHEVEMELNKGLKEGKVSRFTNIFGMRSSK</sequence>
<keyword evidence="6" id="KW-1133">Transmembrane helix</keyword>
<feature type="compositionally biased region" description="Acidic residues" evidence="5">
    <location>
        <begin position="1174"/>
        <end position="1188"/>
    </location>
</feature>
<dbReference type="Gene3D" id="3.10.620.30">
    <property type="match status" value="1"/>
</dbReference>
<keyword evidence="3" id="KW-0732">Signal</keyword>
<proteinExistence type="predicted"/>
<dbReference type="InterPro" id="IPR053180">
    <property type="entry name" value="Ca-binding_acidic-repeat"/>
</dbReference>
<dbReference type="InterPro" id="IPR013783">
    <property type="entry name" value="Ig-like_fold"/>
</dbReference>
<feature type="region of interest" description="Disordered" evidence="5">
    <location>
        <begin position="648"/>
        <end position="680"/>
    </location>
</feature>
<evidence type="ECO:0000256" key="6">
    <source>
        <dbReference type="SAM" id="Phobius"/>
    </source>
</evidence>
<feature type="domain" description="Transglutaminase-like" evidence="7">
    <location>
        <begin position="443"/>
        <end position="531"/>
    </location>
</feature>
<feature type="compositionally biased region" description="Polar residues" evidence="5">
    <location>
        <begin position="1615"/>
        <end position="1625"/>
    </location>
</feature>
<feature type="compositionally biased region" description="Acidic residues" evidence="5">
    <location>
        <begin position="1344"/>
        <end position="1356"/>
    </location>
</feature>
<feature type="compositionally biased region" description="Low complexity" evidence="5">
    <location>
        <begin position="1545"/>
        <end position="1555"/>
    </location>
</feature>
<feature type="compositionally biased region" description="Acidic residues" evidence="5">
    <location>
        <begin position="1504"/>
        <end position="1516"/>
    </location>
</feature>
<feature type="compositionally biased region" description="Polar residues" evidence="5">
    <location>
        <begin position="900"/>
        <end position="910"/>
    </location>
</feature>
<feature type="compositionally biased region" description="Polar residues" evidence="5">
    <location>
        <begin position="606"/>
        <end position="615"/>
    </location>
</feature>
<feature type="compositionally biased region" description="Acidic residues" evidence="5">
    <location>
        <begin position="1056"/>
        <end position="1067"/>
    </location>
</feature>
<feature type="compositionally biased region" description="Acidic residues" evidence="5">
    <location>
        <begin position="734"/>
        <end position="744"/>
    </location>
</feature>
<dbReference type="GO" id="GO:0005509">
    <property type="term" value="F:calcium ion binding"/>
    <property type="evidence" value="ECO:0007669"/>
    <property type="project" value="InterPro"/>
</dbReference>
<dbReference type="PROSITE" id="PS00018">
    <property type="entry name" value="EF_HAND_1"/>
    <property type="match status" value="2"/>
</dbReference>
<keyword evidence="4" id="KW-0106">Calcium</keyword>
<feature type="compositionally biased region" description="Acidic residues" evidence="5">
    <location>
        <begin position="1011"/>
        <end position="1024"/>
    </location>
</feature>
<dbReference type="InterPro" id="IPR059100">
    <property type="entry name" value="TSP3_bac"/>
</dbReference>
<feature type="compositionally biased region" description="Acidic residues" evidence="5">
    <location>
        <begin position="1296"/>
        <end position="1308"/>
    </location>
</feature>
<evidence type="ECO:0000313" key="9">
    <source>
        <dbReference type="Proteomes" id="UP000183080"/>
    </source>
</evidence>
<feature type="region of interest" description="Disordered" evidence="5">
    <location>
        <begin position="876"/>
        <end position="1102"/>
    </location>
</feature>
<evidence type="ECO:0000256" key="4">
    <source>
        <dbReference type="ARBA" id="ARBA00022837"/>
    </source>
</evidence>
<dbReference type="PANTHER" id="PTHR37467:SF1">
    <property type="entry name" value="EXPORTED CALCIUM-BINDING GLYCOPROTEIN"/>
    <property type="match status" value="1"/>
</dbReference>
<feature type="compositionally biased region" description="Basic and acidic residues" evidence="5">
    <location>
        <begin position="745"/>
        <end position="754"/>
    </location>
</feature>
<evidence type="ECO:0000256" key="3">
    <source>
        <dbReference type="ARBA" id="ARBA00022729"/>
    </source>
</evidence>
<feature type="compositionally biased region" description="Basic and acidic residues" evidence="5">
    <location>
        <begin position="1857"/>
        <end position="1868"/>
    </location>
</feature>
<dbReference type="PANTHER" id="PTHR37467">
    <property type="entry name" value="EXPORTED CALCIUM-BINDING GLYCOPROTEIN-RELATED"/>
    <property type="match status" value="1"/>
</dbReference>
<feature type="compositionally biased region" description="Low complexity" evidence="5">
    <location>
        <begin position="1870"/>
        <end position="1881"/>
    </location>
</feature>
<dbReference type="InterPro" id="IPR002931">
    <property type="entry name" value="Transglutaminase-like"/>
</dbReference>
<dbReference type="STRING" id="1888995.BD935_02795"/>
<feature type="compositionally biased region" description="Acidic residues" evidence="5">
    <location>
        <begin position="1813"/>
        <end position="1827"/>
    </location>
</feature>
<evidence type="ECO:0000256" key="1">
    <source>
        <dbReference type="ARBA" id="ARBA00004613"/>
    </source>
</evidence>
<keyword evidence="6" id="KW-0812">Transmembrane</keyword>
<evidence type="ECO:0000259" key="7">
    <source>
        <dbReference type="SMART" id="SM00460"/>
    </source>
</evidence>
<dbReference type="Gene3D" id="2.60.40.10">
    <property type="entry name" value="Immunoglobulins"/>
    <property type="match status" value="1"/>
</dbReference>
<dbReference type="InterPro" id="IPR028974">
    <property type="entry name" value="TSP_type-3_rpt"/>
</dbReference>
<feature type="region of interest" description="Disordered" evidence="5">
    <location>
        <begin position="1941"/>
        <end position="1966"/>
    </location>
</feature>
<evidence type="ECO:0000313" key="8">
    <source>
        <dbReference type="EMBL" id="OIR17093.1"/>
    </source>
</evidence>
<feature type="compositionally biased region" description="Acidic residues" evidence="5">
    <location>
        <begin position="1884"/>
        <end position="1894"/>
    </location>
</feature>
<gene>
    <name evidence="8" type="ORF">BD935_02795</name>
</gene>
<feature type="compositionally biased region" description="Polar residues" evidence="5">
    <location>
        <begin position="1635"/>
        <end position="1648"/>
    </location>
</feature>
<comment type="caution">
    <text evidence="8">The sequence shown here is derived from an EMBL/GenBank/DDBJ whole genome shotgun (WGS) entry which is preliminary data.</text>
</comment>
<feature type="compositionally biased region" description="Acidic residues" evidence="5">
    <location>
        <begin position="787"/>
        <end position="796"/>
    </location>
</feature>
<feature type="region of interest" description="Disordered" evidence="5">
    <location>
        <begin position="1801"/>
        <end position="1920"/>
    </location>
</feature>
<dbReference type="Pfam" id="PF18884">
    <property type="entry name" value="TSP3_bac"/>
    <property type="match status" value="36"/>
</dbReference>